<feature type="region of interest" description="Disordered" evidence="1">
    <location>
        <begin position="1"/>
        <end position="75"/>
    </location>
</feature>
<proteinExistence type="predicted"/>
<evidence type="ECO:0000313" key="3">
    <source>
        <dbReference type="Proteomes" id="UP001189429"/>
    </source>
</evidence>
<evidence type="ECO:0000313" key="2">
    <source>
        <dbReference type="EMBL" id="CAK0798518.1"/>
    </source>
</evidence>
<comment type="caution">
    <text evidence="2">The sequence shown here is derived from an EMBL/GenBank/DDBJ whole genome shotgun (WGS) entry which is preliminary data.</text>
</comment>
<accession>A0ABN9PYW3</accession>
<name>A0ABN9PYW3_9DINO</name>
<gene>
    <name evidence="2" type="ORF">PCOR1329_LOCUS7240</name>
</gene>
<protein>
    <submittedName>
        <fullName evidence="2">Uncharacterized protein</fullName>
    </submittedName>
</protein>
<dbReference type="Proteomes" id="UP001189429">
    <property type="component" value="Unassembled WGS sequence"/>
</dbReference>
<organism evidence="2 3">
    <name type="scientific">Prorocentrum cordatum</name>
    <dbReference type="NCBI Taxonomy" id="2364126"/>
    <lineage>
        <taxon>Eukaryota</taxon>
        <taxon>Sar</taxon>
        <taxon>Alveolata</taxon>
        <taxon>Dinophyceae</taxon>
        <taxon>Prorocentrales</taxon>
        <taxon>Prorocentraceae</taxon>
        <taxon>Prorocentrum</taxon>
    </lineage>
</organism>
<evidence type="ECO:0000256" key="1">
    <source>
        <dbReference type="SAM" id="MobiDB-lite"/>
    </source>
</evidence>
<feature type="non-terminal residue" evidence="2">
    <location>
        <position position="1"/>
    </location>
</feature>
<keyword evidence="3" id="KW-1185">Reference proteome</keyword>
<dbReference type="EMBL" id="CAUYUJ010001960">
    <property type="protein sequence ID" value="CAK0798518.1"/>
    <property type="molecule type" value="Genomic_DNA"/>
</dbReference>
<reference evidence="2" key="1">
    <citation type="submission" date="2023-10" db="EMBL/GenBank/DDBJ databases">
        <authorList>
            <person name="Chen Y."/>
            <person name="Shah S."/>
            <person name="Dougan E. K."/>
            <person name="Thang M."/>
            <person name="Chan C."/>
        </authorList>
    </citation>
    <scope>NUCLEOTIDE SEQUENCE [LARGE SCALE GENOMIC DNA]</scope>
</reference>
<sequence>KPYTSLPRVASVPGGVGHGGDGSYTMKPNQWVPPTDGSVSPKPSRGTRGLHPSQAHALSGKSPMSYWQNDQSHPVGLRKAHSASLKALPLQASESTGRVKGAPDALPDEAMPKIDAAKMDELGVTSPQFRSRRRGMVANQNPVGGFQFMWPQDIPGGRRW</sequence>